<protein>
    <submittedName>
        <fullName evidence="1">Right origin-binding protein</fullName>
    </submittedName>
</protein>
<reference evidence="1" key="1">
    <citation type="journal article" date="2015" name="Proc. Natl. Acad. Sci. U.S.A.">
        <title>Networks of energetic and metabolic interactions define dynamics in microbial communities.</title>
        <authorList>
            <person name="Embree M."/>
            <person name="Liu J.K."/>
            <person name="Al-Bassam M.M."/>
            <person name="Zengler K."/>
        </authorList>
    </citation>
    <scope>NUCLEOTIDE SEQUENCE</scope>
</reference>
<accession>A0A0W8E1F6</accession>
<organism evidence="1">
    <name type="scientific">hydrocarbon metagenome</name>
    <dbReference type="NCBI Taxonomy" id="938273"/>
    <lineage>
        <taxon>unclassified sequences</taxon>
        <taxon>metagenomes</taxon>
        <taxon>ecological metagenomes</taxon>
    </lineage>
</organism>
<name>A0A0W8E1F6_9ZZZZ</name>
<comment type="caution">
    <text evidence="1">The sequence shown here is derived from an EMBL/GenBank/DDBJ whole genome shotgun (WGS) entry which is preliminary data.</text>
</comment>
<evidence type="ECO:0000313" key="1">
    <source>
        <dbReference type="EMBL" id="KUG02446.1"/>
    </source>
</evidence>
<dbReference type="AlphaFoldDB" id="A0A0W8E1F6"/>
<sequence length="89" mass="10481">MPVEYSGSIPEGFDIIQLPPCKMMVFQGEPYDDEKFMEAIQNLWEIMKKYNPETYGFQWADEDAPRFQLAPMGYRGYIEARPVKHINIE</sequence>
<proteinExistence type="predicted"/>
<gene>
    <name evidence="1" type="ORF">ASZ90_020195</name>
</gene>
<dbReference type="EMBL" id="LNQE01001919">
    <property type="protein sequence ID" value="KUG02446.1"/>
    <property type="molecule type" value="Genomic_DNA"/>
</dbReference>